<name>A0A1D8U1I9_9CYAN</name>
<dbReference type="EMBL" id="CP017599">
    <property type="protein sequence ID" value="AOX03556.1"/>
    <property type="molecule type" value="Genomic_DNA"/>
</dbReference>
<dbReference type="Proteomes" id="UP000177870">
    <property type="component" value="Chromosome"/>
</dbReference>
<feature type="compositionally biased region" description="Basic and acidic residues" evidence="2">
    <location>
        <begin position="116"/>
        <end position="133"/>
    </location>
</feature>
<dbReference type="OrthoDB" id="9936616at2"/>
<evidence type="ECO:0000256" key="1">
    <source>
        <dbReference type="SAM" id="Coils"/>
    </source>
</evidence>
<evidence type="ECO:0000256" key="2">
    <source>
        <dbReference type="SAM" id="MobiDB-lite"/>
    </source>
</evidence>
<evidence type="ECO:0000313" key="3">
    <source>
        <dbReference type="EMBL" id="AOX03556.1"/>
    </source>
</evidence>
<feature type="region of interest" description="Disordered" evidence="2">
    <location>
        <begin position="110"/>
        <end position="135"/>
    </location>
</feature>
<sequence length="221" mass="25134">MNIKSAQEDHINWIKTRLEQTKRELTEAEANLVELKALVDQKRANVAYFQDKLDAELSSNDIAAENDDIAAEISSALRELEVNGNHLSEQATTNLSGNVGQVTFCDDELEEESFEENQRENQNHEEGQKRNPRDMLYPEFRGETLGKAVEIILDNFAAPVNREQIASRLFDAKSDHEQLRAKNSLSTELRRGAKEGRWRKVGRGLFASNSFQEEVTDEVNN</sequence>
<organism evidence="3 4">
    <name type="scientific">Moorena producens PAL-8-15-08-1</name>
    <dbReference type="NCBI Taxonomy" id="1458985"/>
    <lineage>
        <taxon>Bacteria</taxon>
        <taxon>Bacillati</taxon>
        <taxon>Cyanobacteriota</taxon>
        <taxon>Cyanophyceae</taxon>
        <taxon>Coleofasciculales</taxon>
        <taxon>Coleofasciculaceae</taxon>
        <taxon>Moorena</taxon>
    </lineage>
</organism>
<gene>
    <name evidence="3" type="ORF">BJP34_32670</name>
</gene>
<dbReference type="RefSeq" id="WP_070395930.1">
    <property type="nucleotide sequence ID" value="NZ_CP017599.1"/>
</dbReference>
<dbReference type="AlphaFoldDB" id="A0A1D8U1I9"/>
<reference evidence="4" key="1">
    <citation type="submission" date="2016-10" db="EMBL/GenBank/DDBJ databases">
        <title>Comparative genomics uncovers the prolific and rare metabolic potential of the cyanobacterial genus Moorea.</title>
        <authorList>
            <person name="Leao T."/>
            <person name="Castelao G."/>
            <person name="Korobeynikov A."/>
            <person name="Monroe E.A."/>
            <person name="Podell S."/>
            <person name="Glukhov E."/>
            <person name="Allen E."/>
            <person name="Gerwick W.H."/>
            <person name="Gerwick L."/>
        </authorList>
    </citation>
    <scope>NUCLEOTIDE SEQUENCE [LARGE SCALE GENOMIC DNA]</scope>
    <source>
        <strain evidence="4">PAL-8-15-08-1</strain>
    </source>
</reference>
<protein>
    <submittedName>
        <fullName evidence="3">Uncharacterized protein</fullName>
    </submittedName>
</protein>
<dbReference type="KEGG" id="mpro:BJP34_32670"/>
<proteinExistence type="predicted"/>
<feature type="coiled-coil region" evidence="1">
    <location>
        <begin position="11"/>
        <end position="45"/>
    </location>
</feature>
<accession>A0A1D8U1I9</accession>
<evidence type="ECO:0000313" key="4">
    <source>
        <dbReference type="Proteomes" id="UP000177870"/>
    </source>
</evidence>
<keyword evidence="1" id="KW-0175">Coiled coil</keyword>